<proteinExistence type="predicted"/>
<dbReference type="Proteomes" id="UP001302367">
    <property type="component" value="Chromosome 1"/>
</dbReference>
<evidence type="ECO:0000313" key="5">
    <source>
        <dbReference type="Proteomes" id="UP000230605"/>
    </source>
</evidence>
<feature type="chain" id="PRO_5013700359" description="Lysine-specific metallo-endopeptidase domain-containing protein" evidence="2">
    <location>
        <begin position="22"/>
        <end position="452"/>
    </location>
</feature>
<dbReference type="EMBL" id="CP134184">
    <property type="protein sequence ID" value="WPA95441.1"/>
    <property type="molecule type" value="Genomic_DNA"/>
</dbReference>
<keyword evidence="2" id="KW-0732">Signal</keyword>
<evidence type="ECO:0000313" key="6">
    <source>
        <dbReference type="Proteomes" id="UP001302367"/>
    </source>
</evidence>
<dbReference type="AlphaFoldDB" id="A0A2G5I7R7"/>
<sequence>MRSQYWHCLLAVLILPTLTVATIPQIKNVFQIDYRKASQYKSSCVPHVNKFGTMWLQMHEMTANAIDALSPKKYNDPKEARTRTLLYSFFGIAPKEKPDSNGYEYSINEITRMQQQGRGEPENTYNRKLSAVRTQYQEAQRFLTYEQRDGPDKPRILCDSTFLSLQRADDEVKDVDGKAIPKDPNRPAGEKWKLEEWEQTKCRRNFETNWYFWYTFNAEQGYFVLPKFDFPAKPKINTPWDLDPRTKKPSACHENDAGWVFSPLEKPTPIPRDDKSAPWTSAQWVILCPSSWQGNTMLRLPETAPPEGAEINTLDTTAMTFYHELWHLVDEKTLDYHRVLPIRGKDLTSKSHFTRDGIPIRGGKEALTLGKWENANPITRLHDAQTIKSAESFAWFGLTLMAQKKYDRDFSTGVCRKDSPEAVGQSGPSSKTSRNTKTTRSTKSRRSIPTMV</sequence>
<dbReference type="EMBL" id="LKMD01000100">
    <property type="protein sequence ID" value="PIB00772.1"/>
    <property type="molecule type" value="Genomic_DNA"/>
</dbReference>
<reference evidence="4 6" key="2">
    <citation type="submission" date="2023-09" db="EMBL/GenBank/DDBJ databases">
        <title>Complete-Gapless Cercospora beticola genome.</title>
        <authorList>
            <person name="Wyatt N.A."/>
            <person name="Spanner R.E."/>
            <person name="Bolton M.D."/>
        </authorList>
    </citation>
    <scope>NUCLEOTIDE SEQUENCE [LARGE SCALE GENOMIC DNA]</scope>
    <source>
        <strain evidence="4">Cb09-40</strain>
    </source>
</reference>
<reference evidence="3 5" key="1">
    <citation type="submission" date="2015-10" db="EMBL/GenBank/DDBJ databases">
        <title>The cercosporin biosynthetic gene cluster was horizontally transferred to several fungal lineages and shown to be expanded in Cercospora beticola based on microsynteny with recipient genomes.</title>
        <authorList>
            <person name="De Jonge R."/>
            <person name="Ebert M.K."/>
            <person name="Suttle J.C."/>
            <person name="Jurick Ii W.M."/>
            <person name="Secor G.A."/>
            <person name="Thomma B.P."/>
            <person name="Van De Peer Y."/>
            <person name="Bolton M.D."/>
        </authorList>
    </citation>
    <scope>NUCLEOTIDE SEQUENCE [LARGE SCALE GENOMIC DNA]</scope>
    <source>
        <strain evidence="3 5">09-40</strain>
    </source>
</reference>
<evidence type="ECO:0000256" key="2">
    <source>
        <dbReference type="SAM" id="SignalP"/>
    </source>
</evidence>
<evidence type="ECO:0000256" key="1">
    <source>
        <dbReference type="SAM" id="MobiDB-lite"/>
    </source>
</evidence>
<evidence type="ECO:0000313" key="4">
    <source>
        <dbReference type="EMBL" id="WPA95441.1"/>
    </source>
</evidence>
<dbReference type="Proteomes" id="UP000230605">
    <property type="component" value="Chromosome 1"/>
</dbReference>
<feature type="region of interest" description="Disordered" evidence="1">
    <location>
        <begin position="417"/>
        <end position="452"/>
    </location>
</feature>
<accession>A0A2G5I7R7</accession>
<feature type="compositionally biased region" description="Low complexity" evidence="1">
    <location>
        <begin position="429"/>
        <end position="439"/>
    </location>
</feature>
<dbReference type="OrthoDB" id="3630346at2759"/>
<evidence type="ECO:0008006" key="7">
    <source>
        <dbReference type="Google" id="ProtNLM"/>
    </source>
</evidence>
<keyword evidence="6" id="KW-1185">Reference proteome</keyword>
<evidence type="ECO:0000313" key="3">
    <source>
        <dbReference type="EMBL" id="PIB00772.1"/>
    </source>
</evidence>
<protein>
    <recommendedName>
        <fullName evidence="7">Lysine-specific metallo-endopeptidase domain-containing protein</fullName>
    </recommendedName>
</protein>
<name>A0A2G5I7R7_CERBT</name>
<gene>
    <name evidence="3" type="ORF">CB0940_00038</name>
    <name evidence="4" type="ORF">RHO25_000040</name>
</gene>
<organism evidence="3 5">
    <name type="scientific">Cercospora beticola</name>
    <name type="common">Sugarbeet leaf spot fungus</name>
    <dbReference type="NCBI Taxonomy" id="122368"/>
    <lineage>
        <taxon>Eukaryota</taxon>
        <taxon>Fungi</taxon>
        <taxon>Dikarya</taxon>
        <taxon>Ascomycota</taxon>
        <taxon>Pezizomycotina</taxon>
        <taxon>Dothideomycetes</taxon>
        <taxon>Dothideomycetidae</taxon>
        <taxon>Mycosphaerellales</taxon>
        <taxon>Mycosphaerellaceae</taxon>
        <taxon>Cercospora</taxon>
    </lineage>
</organism>
<feature type="signal peptide" evidence="2">
    <location>
        <begin position="1"/>
        <end position="21"/>
    </location>
</feature>